<protein>
    <submittedName>
        <fullName evidence="1">Uncharacterized protein</fullName>
    </submittedName>
</protein>
<dbReference type="EMBL" id="JAXCGZ010007591">
    <property type="protein sequence ID" value="KAK7079073.1"/>
    <property type="molecule type" value="Genomic_DNA"/>
</dbReference>
<dbReference type="AlphaFoldDB" id="A0AAN9A926"/>
<dbReference type="Proteomes" id="UP001381693">
    <property type="component" value="Unassembled WGS sequence"/>
</dbReference>
<evidence type="ECO:0000313" key="2">
    <source>
        <dbReference type="Proteomes" id="UP001381693"/>
    </source>
</evidence>
<evidence type="ECO:0000313" key="1">
    <source>
        <dbReference type="EMBL" id="KAK7079073.1"/>
    </source>
</evidence>
<name>A0AAN9A926_HALRR</name>
<accession>A0AAN9A926</accession>
<reference evidence="1 2" key="1">
    <citation type="submission" date="2023-11" db="EMBL/GenBank/DDBJ databases">
        <title>Halocaridina rubra genome assembly.</title>
        <authorList>
            <person name="Smith C."/>
        </authorList>
    </citation>
    <scope>NUCLEOTIDE SEQUENCE [LARGE SCALE GENOMIC DNA]</scope>
    <source>
        <strain evidence="1">EP-1</strain>
        <tissue evidence="1">Whole</tissue>
    </source>
</reference>
<comment type="caution">
    <text evidence="1">The sequence shown here is derived from an EMBL/GenBank/DDBJ whole genome shotgun (WGS) entry which is preliminary data.</text>
</comment>
<organism evidence="1 2">
    <name type="scientific">Halocaridina rubra</name>
    <name type="common">Hawaiian red shrimp</name>
    <dbReference type="NCBI Taxonomy" id="373956"/>
    <lineage>
        <taxon>Eukaryota</taxon>
        <taxon>Metazoa</taxon>
        <taxon>Ecdysozoa</taxon>
        <taxon>Arthropoda</taxon>
        <taxon>Crustacea</taxon>
        <taxon>Multicrustacea</taxon>
        <taxon>Malacostraca</taxon>
        <taxon>Eumalacostraca</taxon>
        <taxon>Eucarida</taxon>
        <taxon>Decapoda</taxon>
        <taxon>Pleocyemata</taxon>
        <taxon>Caridea</taxon>
        <taxon>Atyoidea</taxon>
        <taxon>Atyidae</taxon>
        <taxon>Halocaridina</taxon>
    </lineage>
</organism>
<sequence length="79" mass="9404">MRFLLAKDNDRKISYKKYKLVTYQQRNPWKNLEFILNGITLSRSLTSDIRLIVSRYKRLTILSREAVVYANIPESLRAI</sequence>
<proteinExistence type="predicted"/>
<keyword evidence="2" id="KW-1185">Reference proteome</keyword>
<gene>
    <name evidence="1" type="ORF">SK128_009642</name>
</gene>